<reference evidence="2 3" key="1">
    <citation type="submission" date="2020-04" db="EMBL/GenBank/DDBJ databases">
        <title>Thalassotalea sp. M1531, isolated from the surface of marine red alga.</title>
        <authorList>
            <person name="Pang L."/>
            <person name="Lu D.-C."/>
        </authorList>
    </citation>
    <scope>NUCLEOTIDE SEQUENCE [LARGE SCALE GENOMIC DNA]</scope>
    <source>
        <strain evidence="2 3">M1531</strain>
    </source>
</reference>
<dbReference type="AlphaFoldDB" id="A0A7Y0LDL2"/>
<dbReference type="Proteomes" id="UP000568664">
    <property type="component" value="Unassembled WGS sequence"/>
</dbReference>
<dbReference type="RefSeq" id="WP_169074540.1">
    <property type="nucleotide sequence ID" value="NZ_JABBXH010000002.1"/>
</dbReference>
<gene>
    <name evidence="2" type="ORF">HII17_06525</name>
</gene>
<evidence type="ECO:0000313" key="2">
    <source>
        <dbReference type="EMBL" id="NMP31210.1"/>
    </source>
</evidence>
<organism evidence="2 3">
    <name type="scientific">Thalassotalea algicola</name>
    <dbReference type="NCBI Taxonomy" id="2716224"/>
    <lineage>
        <taxon>Bacteria</taxon>
        <taxon>Pseudomonadati</taxon>
        <taxon>Pseudomonadota</taxon>
        <taxon>Gammaproteobacteria</taxon>
        <taxon>Alteromonadales</taxon>
        <taxon>Colwelliaceae</taxon>
        <taxon>Thalassotalea</taxon>
    </lineage>
</organism>
<sequence length="86" mass="9448">MTEQQTIKVLKICIAIGICLLVLGHYFISYANLPESMGISGMIISAGCIALGLIFSLPTKMYLTFLLVTRENRHAASNRNNSSNKE</sequence>
<evidence type="ECO:0000313" key="3">
    <source>
        <dbReference type="Proteomes" id="UP000568664"/>
    </source>
</evidence>
<dbReference type="EMBL" id="JABBXH010000002">
    <property type="protein sequence ID" value="NMP31210.1"/>
    <property type="molecule type" value="Genomic_DNA"/>
</dbReference>
<keyword evidence="1" id="KW-0472">Membrane</keyword>
<keyword evidence="1" id="KW-1133">Transmembrane helix</keyword>
<proteinExistence type="predicted"/>
<keyword evidence="3" id="KW-1185">Reference proteome</keyword>
<feature type="transmembrane region" description="Helical" evidence="1">
    <location>
        <begin position="37"/>
        <end position="57"/>
    </location>
</feature>
<name>A0A7Y0LDL2_9GAMM</name>
<accession>A0A7Y0LDL2</accession>
<feature type="transmembrane region" description="Helical" evidence="1">
    <location>
        <begin position="12"/>
        <end position="31"/>
    </location>
</feature>
<keyword evidence="1" id="KW-0812">Transmembrane</keyword>
<evidence type="ECO:0000256" key="1">
    <source>
        <dbReference type="SAM" id="Phobius"/>
    </source>
</evidence>
<comment type="caution">
    <text evidence="2">The sequence shown here is derived from an EMBL/GenBank/DDBJ whole genome shotgun (WGS) entry which is preliminary data.</text>
</comment>
<protein>
    <submittedName>
        <fullName evidence="2">Uncharacterized protein</fullName>
    </submittedName>
</protein>